<dbReference type="Pfam" id="PF00005">
    <property type="entry name" value="ABC_tran"/>
    <property type="match status" value="2"/>
</dbReference>
<dbReference type="SMART" id="SM00382">
    <property type="entry name" value="AAA"/>
    <property type="match status" value="2"/>
</dbReference>
<dbReference type="CDD" id="cd03221">
    <property type="entry name" value="ABCF_EF-3"/>
    <property type="match status" value="2"/>
</dbReference>
<proteinExistence type="inferred from homology"/>
<keyword evidence="2" id="KW-0547">Nucleotide-binding</keyword>
<dbReference type="FunFam" id="3.40.50.300:FF:000309">
    <property type="entry name" value="ABC transporter ATP-binding protein"/>
    <property type="match status" value="1"/>
</dbReference>
<evidence type="ECO:0000313" key="7">
    <source>
        <dbReference type="EMBL" id="QQL44110.1"/>
    </source>
</evidence>
<evidence type="ECO:0000256" key="1">
    <source>
        <dbReference type="ARBA" id="ARBA00022737"/>
    </source>
</evidence>
<gene>
    <name evidence="7" type="ORF">G3M56_009405</name>
</gene>
<evidence type="ECO:0000256" key="5">
    <source>
        <dbReference type="ARBA" id="ARBA00061478"/>
    </source>
</evidence>
<evidence type="ECO:0000256" key="2">
    <source>
        <dbReference type="ARBA" id="ARBA00022741"/>
    </source>
</evidence>
<dbReference type="InterPro" id="IPR027417">
    <property type="entry name" value="P-loop_NTPase"/>
</dbReference>
<dbReference type="Proteomes" id="UP000475117">
    <property type="component" value="Chromosome"/>
</dbReference>
<dbReference type="FunFam" id="3.40.50.300:FF:000011">
    <property type="entry name" value="Putative ABC transporter ATP-binding component"/>
    <property type="match status" value="1"/>
</dbReference>
<keyword evidence="8" id="KW-1185">Reference proteome</keyword>
<protein>
    <submittedName>
        <fullName evidence="7">ABC-F family ATP-binding cassette domain-containing protein</fullName>
    </submittedName>
</protein>
<comment type="similarity">
    <text evidence="5">Belongs to the ABC transporter superfamily. ABCF family. Uup subfamily.</text>
</comment>
<organism evidence="7 8">
    <name type="scientific">Sulfuriroseicoccus oceanibius</name>
    <dbReference type="NCBI Taxonomy" id="2707525"/>
    <lineage>
        <taxon>Bacteria</taxon>
        <taxon>Pseudomonadati</taxon>
        <taxon>Verrucomicrobiota</taxon>
        <taxon>Verrucomicrobiia</taxon>
        <taxon>Verrucomicrobiales</taxon>
        <taxon>Verrucomicrobiaceae</taxon>
        <taxon>Sulfuriroseicoccus</taxon>
    </lineage>
</organism>
<comment type="catalytic activity">
    <reaction evidence="4">
        <text>ATP + H2O = ADP + phosphate + H(+)</text>
        <dbReference type="Rhea" id="RHEA:13065"/>
        <dbReference type="ChEBI" id="CHEBI:15377"/>
        <dbReference type="ChEBI" id="CHEBI:15378"/>
        <dbReference type="ChEBI" id="CHEBI:30616"/>
        <dbReference type="ChEBI" id="CHEBI:43474"/>
        <dbReference type="ChEBI" id="CHEBI:456216"/>
    </reaction>
</comment>
<feature type="domain" description="ABC transporter" evidence="6">
    <location>
        <begin position="318"/>
        <end position="532"/>
    </location>
</feature>
<evidence type="ECO:0000256" key="3">
    <source>
        <dbReference type="ARBA" id="ARBA00022840"/>
    </source>
</evidence>
<dbReference type="RefSeq" id="WP_164362574.1">
    <property type="nucleotide sequence ID" value="NZ_CP066776.1"/>
</dbReference>
<dbReference type="SUPFAM" id="SSF52540">
    <property type="entry name" value="P-loop containing nucleoside triphosphate hydrolases"/>
    <property type="match status" value="2"/>
</dbReference>
<dbReference type="Pfam" id="PF12848">
    <property type="entry name" value="ABC_tran_Xtn"/>
    <property type="match status" value="1"/>
</dbReference>
<sequence>MLTIKNLTKTMGGRTLFQNAEMTINWGERMALVGPNGAGKSTLFNIILGKEDADEGTVDRDEYAIVGFLAQEAGDPTDETVLEIAIGINPEMVEALRVLREGEAKGEHGTEAFAKAQDVFDANNGYQLEPKAKKILGGLGYAEEEMNRPAREFSGGWVMRAHLARLLVMEPDLLMLDEPTNHLDLLSLLWLERYLHSYPGAIFMISHDRDFMDSLAETVVEIDAEKFITYTGNYSNYLEERGKRYEQALQTYRNKQKEIERVEEFIDRFRSVASKASQVQSRIKQVEKMRAEVVKPNPPRKLFKFNFPEPPRSNQKVVELTNIHQAYGDKKIYKGLDLTIERDDRIVLVGPNGAGKSTLLKIIAGIVPIDQGDIKMGYLTKMGYYSQHRADSLNENNTVLEEVLEANPEFNEDDARSVLGSFLFRRTDVHKRVKVLSGGEKSRLNLVKFLVDPPNLLLMDEPTTHLDLLSIESLVKSLKNYKGTLVFISHDVHFIRNLATTTLHVNNGEVTRYTGGYDYYLEKSGLGDDARGGVTAK</sequence>
<evidence type="ECO:0000259" key="6">
    <source>
        <dbReference type="PROSITE" id="PS50893"/>
    </source>
</evidence>
<dbReference type="InterPro" id="IPR003593">
    <property type="entry name" value="AAA+_ATPase"/>
</dbReference>
<keyword evidence="3 7" id="KW-0067">ATP-binding</keyword>
<evidence type="ECO:0000256" key="4">
    <source>
        <dbReference type="ARBA" id="ARBA00049360"/>
    </source>
</evidence>
<dbReference type="KEGG" id="soa:G3M56_009405"/>
<dbReference type="Gene3D" id="3.40.50.300">
    <property type="entry name" value="P-loop containing nucleotide triphosphate hydrolases"/>
    <property type="match status" value="2"/>
</dbReference>
<dbReference type="PROSITE" id="PS50893">
    <property type="entry name" value="ABC_TRANSPORTER_2"/>
    <property type="match status" value="2"/>
</dbReference>
<dbReference type="EMBL" id="CP066776">
    <property type="protein sequence ID" value="QQL44110.1"/>
    <property type="molecule type" value="Genomic_DNA"/>
</dbReference>
<name>A0A6B3L925_9BACT</name>
<dbReference type="InterPro" id="IPR051309">
    <property type="entry name" value="ABCF_ATPase"/>
</dbReference>
<dbReference type="GO" id="GO:0003676">
    <property type="term" value="F:nucleic acid binding"/>
    <property type="evidence" value="ECO:0007669"/>
    <property type="project" value="UniProtKB-ARBA"/>
</dbReference>
<reference evidence="7 8" key="1">
    <citation type="submission" date="2020-12" db="EMBL/GenBank/DDBJ databases">
        <title>Sulforoseuscoccus oceanibium gen. nov., sp. nov., a representative of the phylum Verrucomicrobia with special cytoplasmic membrane, and proposal of Sulforoseuscoccusaceae fam. nov.</title>
        <authorList>
            <person name="Xi F."/>
        </authorList>
    </citation>
    <scope>NUCLEOTIDE SEQUENCE [LARGE SCALE GENOMIC DNA]</scope>
    <source>
        <strain evidence="7 8">T37</strain>
    </source>
</reference>
<dbReference type="PANTHER" id="PTHR42855">
    <property type="entry name" value="ABC TRANSPORTER ATP-BINDING SUBUNIT"/>
    <property type="match status" value="1"/>
</dbReference>
<dbReference type="InterPro" id="IPR032781">
    <property type="entry name" value="ABC_tran_Xtn"/>
</dbReference>
<dbReference type="AlphaFoldDB" id="A0A6B3L925"/>
<evidence type="ECO:0000313" key="8">
    <source>
        <dbReference type="Proteomes" id="UP000475117"/>
    </source>
</evidence>
<dbReference type="InterPro" id="IPR017871">
    <property type="entry name" value="ABC_transporter-like_CS"/>
</dbReference>
<dbReference type="GO" id="GO:0005524">
    <property type="term" value="F:ATP binding"/>
    <property type="evidence" value="ECO:0007669"/>
    <property type="project" value="UniProtKB-KW"/>
</dbReference>
<keyword evidence="1" id="KW-0677">Repeat</keyword>
<feature type="domain" description="ABC transporter" evidence="6">
    <location>
        <begin position="2"/>
        <end position="266"/>
    </location>
</feature>
<dbReference type="PANTHER" id="PTHR42855:SF1">
    <property type="entry name" value="ABC TRANSPORTER DOMAIN-CONTAINING PROTEIN"/>
    <property type="match status" value="1"/>
</dbReference>
<dbReference type="InterPro" id="IPR003439">
    <property type="entry name" value="ABC_transporter-like_ATP-bd"/>
</dbReference>
<accession>A0A6B3L925</accession>
<dbReference type="PROSITE" id="PS00211">
    <property type="entry name" value="ABC_TRANSPORTER_1"/>
    <property type="match status" value="1"/>
</dbReference>
<dbReference type="GO" id="GO:0016887">
    <property type="term" value="F:ATP hydrolysis activity"/>
    <property type="evidence" value="ECO:0007669"/>
    <property type="project" value="InterPro"/>
</dbReference>